<proteinExistence type="predicted"/>
<dbReference type="OrthoDB" id="9776599at2"/>
<dbReference type="InterPro" id="IPR034032">
    <property type="entry name" value="Zn_MMP-like_bac"/>
</dbReference>
<organism evidence="4 5">
    <name type="scientific">Marinifilum breve</name>
    <dbReference type="NCBI Taxonomy" id="2184082"/>
    <lineage>
        <taxon>Bacteria</taxon>
        <taxon>Pseudomonadati</taxon>
        <taxon>Bacteroidota</taxon>
        <taxon>Bacteroidia</taxon>
        <taxon>Marinilabiliales</taxon>
        <taxon>Marinifilaceae</taxon>
    </lineage>
</organism>
<keyword evidence="5" id="KW-1185">Reference proteome</keyword>
<sequence length="756" mass="87829">MIKAKAIFNFLLLFLFVINSNAQTSLPENKANTKNRYLEIPKDFLGKQIQLINRITGYPNKLYHYGSSGMDVDYSVVLRFELESGEYIRVIQEQFQNHTPQNDIIKTSVQKNHFDPTICFIPIVSSTKNYITVDIEFFKNDIQLFSPVSKRSMSKYQLQAIAKEAIHVNGFQLGENNIQISRNLNYTAEKSPEKHYSKNVSVEQLLTFRILPENPMKRRKWDPRVGNFYLENKRYSSDSYYIEKEAFLEVWKMEPVDTAAYFRGIPTRPKKPIVFYFDENVPPKWRKYIKQGVLDWLPVFEKIGFKDAIEVHDKPKDANWDDADPNYNMIRWVSSEIKDAQGNYISDPRTGEILNGTLTWYQNYFSTVNADYFINAAAVDPSARTPILPDSLFGNLMRETMAHEMGHALGLGHNMIASSAYPTDSLRSRNFLEKYSITPSIMDYAAYNFVAQPEDMPLRLLRKIGPYDYWAIEHAYKYVRPSGDHSKMAVTFSNEEINERLQNPYLQYMEQEWPEVVDPTNVTGDLGDDPFLTGKYALKNLKRIMPHIVEWSMLENGDPKILLSRYDALLRQLNSTFKNVIVLLGGQKNRFSNSEFILKTTDTEMTSEAMDFLSSNLFSNMNWLYNSELEEISNKELYKNSLEKIQIYALKMLLNKNRFSRLVAYDVKNNTSNTATLLRTLSNLILKNSGSEEIPLDVQEFFAKRVKELKQKATDNLILNHLLKKELDYILKTVKNKSETNKNQLLKGFYLELSKI</sequence>
<comment type="caution">
    <text evidence="4">The sequence shown here is derived from an EMBL/GenBank/DDBJ whole genome shotgun (WGS) entry which is preliminary data.</text>
</comment>
<accession>A0A2V4A2K4</accession>
<dbReference type="Proteomes" id="UP000248079">
    <property type="component" value="Unassembled WGS sequence"/>
</dbReference>
<keyword evidence="1" id="KW-0732">Signal</keyword>
<feature type="chain" id="PRO_5016075340" description="Zinc-dependent metalloprotease" evidence="1">
    <location>
        <begin position="23"/>
        <end position="756"/>
    </location>
</feature>
<evidence type="ECO:0008006" key="6">
    <source>
        <dbReference type="Google" id="ProtNLM"/>
    </source>
</evidence>
<evidence type="ECO:0000313" key="4">
    <source>
        <dbReference type="EMBL" id="PXY02573.1"/>
    </source>
</evidence>
<protein>
    <recommendedName>
        <fullName evidence="6">Zinc-dependent metalloprotease</fullName>
    </recommendedName>
</protein>
<feature type="domain" description="DUF5117" evidence="3">
    <location>
        <begin position="76"/>
        <end position="255"/>
    </location>
</feature>
<dbReference type="PANTHER" id="PTHR38478:SF1">
    <property type="entry name" value="ZINC DEPENDENT METALLOPROTEASE DOMAIN LIPOPROTEIN"/>
    <property type="match status" value="1"/>
</dbReference>
<evidence type="ECO:0000313" key="5">
    <source>
        <dbReference type="Proteomes" id="UP000248079"/>
    </source>
</evidence>
<dbReference type="CDD" id="cd04276">
    <property type="entry name" value="ZnMc_MMP_like_2"/>
    <property type="match status" value="1"/>
</dbReference>
<gene>
    <name evidence="4" type="ORF">DF185_00320</name>
</gene>
<dbReference type="InterPro" id="IPR032534">
    <property type="entry name" value="EcxA_zinc-bd"/>
</dbReference>
<feature type="domain" description="EcxA zinc-binding" evidence="2">
    <location>
        <begin position="388"/>
        <end position="688"/>
    </location>
</feature>
<evidence type="ECO:0000259" key="2">
    <source>
        <dbReference type="Pfam" id="PF16313"/>
    </source>
</evidence>
<dbReference type="RefSeq" id="WP_110358734.1">
    <property type="nucleotide sequence ID" value="NZ_QFLI01000001.1"/>
</dbReference>
<dbReference type="InterPro" id="IPR033413">
    <property type="entry name" value="DUF5117"/>
</dbReference>
<dbReference type="Pfam" id="PF17148">
    <property type="entry name" value="DUF5117"/>
    <property type="match status" value="1"/>
</dbReference>
<feature type="signal peptide" evidence="1">
    <location>
        <begin position="1"/>
        <end position="22"/>
    </location>
</feature>
<dbReference type="AlphaFoldDB" id="A0A2V4A2K4"/>
<dbReference type="Gene3D" id="3.40.390.10">
    <property type="entry name" value="Collagenase (Catalytic Domain)"/>
    <property type="match status" value="1"/>
</dbReference>
<reference evidence="4 5" key="1">
    <citation type="submission" date="2018-05" db="EMBL/GenBank/DDBJ databases">
        <title>Marinifilum breve JC075T sp. nov., a marine bacterium isolated from Yongle Blue Hole in the South China Sea.</title>
        <authorList>
            <person name="Fu T."/>
        </authorList>
    </citation>
    <scope>NUCLEOTIDE SEQUENCE [LARGE SCALE GENOMIC DNA]</scope>
    <source>
        <strain evidence="4 5">JC075</strain>
    </source>
</reference>
<dbReference type="PANTHER" id="PTHR38478">
    <property type="entry name" value="PEPTIDASE M1A AND M12B"/>
    <property type="match status" value="1"/>
</dbReference>
<dbReference type="SUPFAM" id="SSF55486">
    <property type="entry name" value="Metalloproteases ('zincins'), catalytic domain"/>
    <property type="match status" value="1"/>
</dbReference>
<evidence type="ECO:0000256" key="1">
    <source>
        <dbReference type="SAM" id="SignalP"/>
    </source>
</evidence>
<dbReference type="EMBL" id="QFLI01000001">
    <property type="protein sequence ID" value="PXY02573.1"/>
    <property type="molecule type" value="Genomic_DNA"/>
</dbReference>
<name>A0A2V4A2K4_9BACT</name>
<dbReference type="InterPro" id="IPR024079">
    <property type="entry name" value="MetalloPept_cat_dom_sf"/>
</dbReference>
<evidence type="ECO:0000259" key="3">
    <source>
        <dbReference type="Pfam" id="PF17148"/>
    </source>
</evidence>
<dbReference type="Pfam" id="PF16313">
    <property type="entry name" value="DUF4953"/>
    <property type="match status" value="1"/>
</dbReference>
<dbReference type="GO" id="GO:0008237">
    <property type="term" value="F:metallopeptidase activity"/>
    <property type="evidence" value="ECO:0007669"/>
    <property type="project" value="InterPro"/>
</dbReference>